<keyword evidence="1" id="KW-1133">Transmembrane helix</keyword>
<organism evidence="3 4">
    <name type="scientific">Eleusine coracana subsp. coracana</name>
    <dbReference type="NCBI Taxonomy" id="191504"/>
    <lineage>
        <taxon>Eukaryota</taxon>
        <taxon>Viridiplantae</taxon>
        <taxon>Streptophyta</taxon>
        <taxon>Embryophyta</taxon>
        <taxon>Tracheophyta</taxon>
        <taxon>Spermatophyta</taxon>
        <taxon>Magnoliopsida</taxon>
        <taxon>Liliopsida</taxon>
        <taxon>Poales</taxon>
        <taxon>Poaceae</taxon>
        <taxon>PACMAD clade</taxon>
        <taxon>Chloridoideae</taxon>
        <taxon>Cynodonteae</taxon>
        <taxon>Eleusininae</taxon>
        <taxon>Eleusine</taxon>
    </lineage>
</organism>
<comment type="caution">
    <text evidence="3">The sequence shown here is derived from an EMBL/GenBank/DDBJ whole genome shotgun (WGS) entry which is preliminary data.</text>
</comment>
<sequence length="205" mass="23383">MGFWDAVEWWEEWQLRILVLSSLSVQFFLSISAPLRKYRIPHWFRFFTWLSYIGSDALAIYALATIFNRHNKKQELIPKQSNSSGLEALWAPILLVHLGGQDTITAYNIEDNELWRRHVLTALSQITVAIYVFSKSWSGDKKLLLTAIFIFGYGIMKCLEKPWALKSASINSLTSNSSSSDDDSVGKINSLEKFVQAATESIRIS</sequence>
<dbReference type="Pfam" id="PF13968">
    <property type="entry name" value="DUF4220"/>
    <property type="match status" value="1"/>
</dbReference>
<evidence type="ECO:0000259" key="2">
    <source>
        <dbReference type="Pfam" id="PF13968"/>
    </source>
</evidence>
<evidence type="ECO:0000313" key="4">
    <source>
        <dbReference type="Proteomes" id="UP001054889"/>
    </source>
</evidence>
<evidence type="ECO:0000313" key="3">
    <source>
        <dbReference type="EMBL" id="GJN25322.1"/>
    </source>
</evidence>
<dbReference type="PANTHER" id="PTHR31325">
    <property type="entry name" value="OS01G0798800 PROTEIN-RELATED"/>
    <property type="match status" value="1"/>
</dbReference>
<reference evidence="3" key="1">
    <citation type="journal article" date="2018" name="DNA Res.">
        <title>Multiple hybrid de novo genome assembly of finger millet, an orphan allotetraploid crop.</title>
        <authorList>
            <person name="Hatakeyama M."/>
            <person name="Aluri S."/>
            <person name="Balachadran M.T."/>
            <person name="Sivarajan S.R."/>
            <person name="Patrignani A."/>
            <person name="Gruter S."/>
            <person name="Poveda L."/>
            <person name="Shimizu-Inatsugi R."/>
            <person name="Baeten J."/>
            <person name="Francoijs K.J."/>
            <person name="Nataraja K.N."/>
            <person name="Reddy Y.A.N."/>
            <person name="Phadnis S."/>
            <person name="Ravikumar R.L."/>
            <person name="Schlapbach R."/>
            <person name="Sreeman S.M."/>
            <person name="Shimizu K.K."/>
        </authorList>
    </citation>
    <scope>NUCLEOTIDE SEQUENCE</scope>
</reference>
<feature type="transmembrane region" description="Helical" evidence="1">
    <location>
        <begin position="13"/>
        <end position="35"/>
    </location>
</feature>
<gene>
    <name evidence="3" type="primary">gb13137</name>
    <name evidence="3" type="ORF">PR202_gb13137</name>
</gene>
<feature type="domain" description="DUF4220" evidence="2">
    <location>
        <begin position="49"/>
        <end position="182"/>
    </location>
</feature>
<dbReference type="InterPro" id="IPR025315">
    <property type="entry name" value="DUF4220"/>
</dbReference>
<dbReference type="AlphaFoldDB" id="A0AAV5ER69"/>
<protein>
    <recommendedName>
        <fullName evidence="2">DUF4220 domain-containing protein</fullName>
    </recommendedName>
</protein>
<keyword evidence="1" id="KW-0472">Membrane</keyword>
<keyword evidence="1" id="KW-0812">Transmembrane</keyword>
<evidence type="ECO:0000256" key="1">
    <source>
        <dbReference type="SAM" id="Phobius"/>
    </source>
</evidence>
<feature type="transmembrane region" description="Helical" evidence="1">
    <location>
        <begin position="47"/>
        <end position="68"/>
    </location>
</feature>
<name>A0AAV5ER69_ELECO</name>
<keyword evidence="4" id="KW-1185">Reference proteome</keyword>
<dbReference type="Proteomes" id="UP001054889">
    <property type="component" value="Unassembled WGS sequence"/>
</dbReference>
<reference evidence="3" key="2">
    <citation type="submission" date="2021-12" db="EMBL/GenBank/DDBJ databases">
        <title>Resequencing data analysis of finger millet.</title>
        <authorList>
            <person name="Hatakeyama M."/>
            <person name="Aluri S."/>
            <person name="Balachadran M.T."/>
            <person name="Sivarajan S.R."/>
            <person name="Poveda L."/>
            <person name="Shimizu-Inatsugi R."/>
            <person name="Schlapbach R."/>
            <person name="Sreeman S.M."/>
            <person name="Shimizu K.K."/>
        </authorList>
    </citation>
    <scope>NUCLEOTIDE SEQUENCE</scope>
</reference>
<proteinExistence type="predicted"/>
<accession>A0AAV5ER69</accession>
<dbReference type="EMBL" id="BQKI01000078">
    <property type="protein sequence ID" value="GJN25322.1"/>
    <property type="molecule type" value="Genomic_DNA"/>
</dbReference>